<dbReference type="AlphaFoldDB" id="A0A835XPR3"/>
<dbReference type="InterPro" id="IPR002781">
    <property type="entry name" value="TM_pro_TauE-like"/>
</dbReference>
<dbReference type="PANTHER" id="PTHR30269:SF38">
    <property type="entry name" value="SULFITE EXPORTER TAUE_SAFE"/>
    <property type="match status" value="1"/>
</dbReference>
<evidence type="ECO:0000256" key="8">
    <source>
        <dbReference type="SAM" id="Phobius"/>
    </source>
</evidence>
<keyword evidence="4 8" id="KW-0812">Transmembrane</keyword>
<feature type="transmembrane region" description="Helical" evidence="8">
    <location>
        <begin position="53"/>
        <end position="73"/>
    </location>
</feature>
<dbReference type="PANTHER" id="PTHR30269">
    <property type="entry name" value="TRANSMEMBRANE PROTEIN YFCA"/>
    <property type="match status" value="1"/>
</dbReference>
<evidence type="ECO:0000313" key="9">
    <source>
        <dbReference type="EMBL" id="KAG2487454.1"/>
    </source>
</evidence>
<feature type="transmembrane region" description="Helical" evidence="8">
    <location>
        <begin position="79"/>
        <end position="100"/>
    </location>
</feature>
<dbReference type="InterPro" id="IPR052017">
    <property type="entry name" value="TSUP"/>
</dbReference>
<dbReference type="GO" id="GO:0005886">
    <property type="term" value="C:plasma membrane"/>
    <property type="evidence" value="ECO:0007669"/>
    <property type="project" value="UniProtKB-SubCell"/>
</dbReference>
<reference evidence="9" key="1">
    <citation type="journal article" date="2020" name="bioRxiv">
        <title>Comparative genomics of Chlamydomonas.</title>
        <authorList>
            <person name="Craig R.J."/>
            <person name="Hasan A.R."/>
            <person name="Ness R.W."/>
            <person name="Keightley P.D."/>
        </authorList>
    </citation>
    <scope>NUCLEOTIDE SEQUENCE</scope>
    <source>
        <strain evidence="9">CCAP 11/70</strain>
    </source>
</reference>
<proteinExistence type="predicted"/>
<dbReference type="EMBL" id="JAEHOE010000097">
    <property type="protein sequence ID" value="KAG2487454.1"/>
    <property type="molecule type" value="Genomic_DNA"/>
</dbReference>
<dbReference type="OrthoDB" id="543127at2759"/>
<evidence type="ECO:0000256" key="5">
    <source>
        <dbReference type="ARBA" id="ARBA00022989"/>
    </source>
</evidence>
<evidence type="ECO:0000256" key="1">
    <source>
        <dbReference type="ARBA" id="ARBA00004651"/>
    </source>
</evidence>
<sequence>MPAASVYVALCLGALAGGIFRGVTGFGAAILNLLVWVAFTAAGVNAGPLQQAVAAECLGGLSCGIPLLLMTKAHDTADWRLVVTILAFTMGGAPVGAALLTGLDPRIVELVMGCVLCVVIFVHVRGHEQLSAVLASARASWRSRSGLSMVAIAEAEAVEDAAGARAGACAAGTRGLGEATEAAAASGSHDRDPVGAKVEEEEAEARHRAGEGCAGMRPRSSA</sequence>
<evidence type="ECO:0000256" key="7">
    <source>
        <dbReference type="SAM" id="MobiDB-lite"/>
    </source>
</evidence>
<comment type="subcellular location">
    <subcellularLocation>
        <location evidence="1">Cell membrane</location>
        <topology evidence="1">Multi-pass membrane protein</topology>
    </subcellularLocation>
</comment>
<keyword evidence="6 8" id="KW-0472">Membrane</keyword>
<keyword evidence="10" id="KW-1185">Reference proteome</keyword>
<dbReference type="Proteomes" id="UP000612055">
    <property type="component" value="Unassembled WGS sequence"/>
</dbReference>
<organism evidence="9 10">
    <name type="scientific">Edaphochlamys debaryana</name>
    <dbReference type="NCBI Taxonomy" id="47281"/>
    <lineage>
        <taxon>Eukaryota</taxon>
        <taxon>Viridiplantae</taxon>
        <taxon>Chlorophyta</taxon>
        <taxon>core chlorophytes</taxon>
        <taxon>Chlorophyceae</taxon>
        <taxon>CS clade</taxon>
        <taxon>Chlamydomonadales</taxon>
        <taxon>Chlamydomonadales incertae sedis</taxon>
        <taxon>Edaphochlamys</taxon>
    </lineage>
</organism>
<feature type="transmembrane region" description="Helical" evidence="8">
    <location>
        <begin position="107"/>
        <end position="124"/>
    </location>
</feature>
<keyword evidence="3" id="KW-1003">Cell membrane</keyword>
<keyword evidence="2" id="KW-0813">Transport</keyword>
<feature type="region of interest" description="Disordered" evidence="7">
    <location>
        <begin position="180"/>
        <end position="222"/>
    </location>
</feature>
<keyword evidence="5 8" id="KW-1133">Transmembrane helix</keyword>
<evidence type="ECO:0000256" key="6">
    <source>
        <dbReference type="ARBA" id="ARBA00023136"/>
    </source>
</evidence>
<evidence type="ECO:0000256" key="4">
    <source>
        <dbReference type="ARBA" id="ARBA00022692"/>
    </source>
</evidence>
<evidence type="ECO:0000313" key="10">
    <source>
        <dbReference type="Proteomes" id="UP000612055"/>
    </source>
</evidence>
<protein>
    <submittedName>
        <fullName evidence="9">Uncharacterized protein</fullName>
    </submittedName>
</protein>
<gene>
    <name evidence="9" type="ORF">HYH03_014021</name>
</gene>
<feature type="transmembrane region" description="Helical" evidence="8">
    <location>
        <begin position="26"/>
        <end position="46"/>
    </location>
</feature>
<evidence type="ECO:0000256" key="2">
    <source>
        <dbReference type="ARBA" id="ARBA00022448"/>
    </source>
</evidence>
<accession>A0A835XPR3</accession>
<feature type="compositionally biased region" description="Basic and acidic residues" evidence="7">
    <location>
        <begin position="188"/>
        <end position="210"/>
    </location>
</feature>
<dbReference type="Pfam" id="PF01925">
    <property type="entry name" value="TauE"/>
    <property type="match status" value="1"/>
</dbReference>
<comment type="caution">
    <text evidence="9">The sequence shown here is derived from an EMBL/GenBank/DDBJ whole genome shotgun (WGS) entry which is preliminary data.</text>
</comment>
<name>A0A835XPR3_9CHLO</name>
<evidence type="ECO:0000256" key="3">
    <source>
        <dbReference type="ARBA" id="ARBA00022475"/>
    </source>
</evidence>